<sequence length="276" mass="31715">MTEQCPHRTVYFISDGTGITAESFGQSLLAQFEHIKFDHFTLPYIDTEGKAFQVVEELTKLQDMGKRPLVFSTIIDETINRIIRNAPVYRIDIFDAFMPDLENELKLHAIHQVGKKRSITSGHKYNQRIDAVHFALDNDDGAKTRFYNQADIIIVGVSRCGKTPTCIYMGLQFGIRAANYPITEDDGDMTRIPKALQPYKNKLFGLTISPERLAAIRDERRPNSRYSSSRQCVRELEEVELMYAQQNVPYLDTTHYSVEEISTRIIAQMGIERRLK</sequence>
<dbReference type="EMBL" id="JAMFLX010000038">
    <property type="protein sequence ID" value="MCL6271954.1"/>
    <property type="molecule type" value="Genomic_DNA"/>
</dbReference>
<gene>
    <name evidence="6" type="ORF">M3P05_18705</name>
</gene>
<dbReference type="PANTHER" id="PTHR31756:SF3">
    <property type="entry name" value="PYRUVATE, PHOSPHATE DIKINASE REGULATORY PROTEIN 1, CHLOROPLASTIC"/>
    <property type="match status" value="1"/>
</dbReference>
<protein>
    <recommendedName>
        <fullName evidence="5">Putative phosphoenolpyruvate synthase regulatory protein</fullName>
        <shortName evidence="5">PEP synthase regulatory protein</shortName>
        <shortName evidence="5">PSRP</shortName>
        <ecNumber evidence="5">2.7.11.33</ecNumber>
        <ecNumber evidence="5">2.7.4.28</ecNumber>
    </recommendedName>
    <alternativeName>
        <fullName evidence="5">Pyruvate, water dikinase regulatory protein</fullName>
    </alternativeName>
</protein>
<comment type="catalytic activity">
    <reaction evidence="5">
        <text>[pyruvate, water dikinase] + ADP = [pyruvate, water dikinase]-phosphate + AMP + H(+)</text>
        <dbReference type="Rhea" id="RHEA:46020"/>
        <dbReference type="Rhea" id="RHEA-COMP:11425"/>
        <dbReference type="Rhea" id="RHEA-COMP:11426"/>
        <dbReference type="ChEBI" id="CHEBI:15378"/>
        <dbReference type="ChEBI" id="CHEBI:43176"/>
        <dbReference type="ChEBI" id="CHEBI:68546"/>
        <dbReference type="ChEBI" id="CHEBI:456215"/>
        <dbReference type="ChEBI" id="CHEBI:456216"/>
        <dbReference type="EC" id="2.7.11.33"/>
    </reaction>
</comment>
<comment type="caution">
    <text evidence="6">The sequence shown here is derived from an EMBL/GenBank/DDBJ whole genome shotgun (WGS) entry which is preliminary data.</text>
</comment>
<evidence type="ECO:0000256" key="2">
    <source>
        <dbReference type="ARBA" id="ARBA00022679"/>
    </source>
</evidence>
<dbReference type="InterPro" id="IPR026530">
    <property type="entry name" value="PSRP"/>
</dbReference>
<feature type="binding site" evidence="5">
    <location>
        <begin position="156"/>
        <end position="163"/>
    </location>
    <ligand>
        <name>ADP</name>
        <dbReference type="ChEBI" id="CHEBI:456216"/>
    </ligand>
</feature>
<reference evidence="6 7" key="1">
    <citation type="submission" date="2022-05" db="EMBL/GenBank/DDBJ databases">
        <authorList>
            <person name="Park J.-S."/>
        </authorList>
    </citation>
    <scope>NUCLEOTIDE SEQUENCE [LARGE SCALE GENOMIC DNA]</scope>
    <source>
        <strain evidence="6 7">2012CJ34-2</strain>
    </source>
</reference>
<dbReference type="NCBIfam" id="NF003742">
    <property type="entry name" value="PRK05339.1"/>
    <property type="match status" value="1"/>
</dbReference>
<keyword evidence="7" id="KW-1185">Reference proteome</keyword>
<dbReference type="HAMAP" id="MF_01062">
    <property type="entry name" value="PSRP"/>
    <property type="match status" value="1"/>
</dbReference>
<dbReference type="EC" id="2.7.11.33" evidence="5"/>
<comment type="function">
    <text evidence="5">Bifunctional serine/threonine kinase and phosphorylase involved in the regulation of the phosphoenolpyruvate synthase (PEPS) by catalyzing its phosphorylation/dephosphorylation.</text>
</comment>
<evidence type="ECO:0000256" key="5">
    <source>
        <dbReference type="HAMAP-Rule" id="MF_01062"/>
    </source>
</evidence>
<dbReference type="GO" id="GO:0016301">
    <property type="term" value="F:kinase activity"/>
    <property type="evidence" value="ECO:0007669"/>
    <property type="project" value="UniProtKB-KW"/>
</dbReference>
<dbReference type="RefSeq" id="WP_249701625.1">
    <property type="nucleotide sequence ID" value="NZ_JAMFLX010000038.1"/>
</dbReference>
<keyword evidence="2 5" id="KW-0808">Transferase</keyword>
<organism evidence="6 7">
    <name type="scientific">Parendozoicomonas callyspongiae</name>
    <dbReference type="NCBI Taxonomy" id="2942213"/>
    <lineage>
        <taxon>Bacteria</taxon>
        <taxon>Pseudomonadati</taxon>
        <taxon>Pseudomonadota</taxon>
        <taxon>Gammaproteobacteria</taxon>
        <taxon>Oceanospirillales</taxon>
        <taxon>Endozoicomonadaceae</taxon>
        <taxon>Parendozoicomonas</taxon>
    </lineage>
</organism>
<evidence type="ECO:0000313" key="7">
    <source>
        <dbReference type="Proteomes" id="UP001203338"/>
    </source>
</evidence>
<keyword evidence="3 5" id="KW-0547">Nucleotide-binding</keyword>
<dbReference type="InterPro" id="IPR005177">
    <property type="entry name" value="Kinase-pyrophosphorylase"/>
</dbReference>
<dbReference type="Proteomes" id="UP001203338">
    <property type="component" value="Unassembled WGS sequence"/>
</dbReference>
<keyword evidence="1 5" id="KW-0723">Serine/threonine-protein kinase</keyword>
<keyword evidence="4 5" id="KW-0418">Kinase</keyword>
<comment type="similarity">
    <text evidence="5">Belongs to the pyruvate, phosphate/water dikinase regulatory protein family. PSRP subfamily.</text>
</comment>
<evidence type="ECO:0000256" key="1">
    <source>
        <dbReference type="ARBA" id="ARBA00022527"/>
    </source>
</evidence>
<comment type="catalytic activity">
    <reaction evidence="5">
        <text>[pyruvate, water dikinase]-phosphate + phosphate + H(+) = [pyruvate, water dikinase] + diphosphate</text>
        <dbReference type="Rhea" id="RHEA:48580"/>
        <dbReference type="Rhea" id="RHEA-COMP:11425"/>
        <dbReference type="Rhea" id="RHEA-COMP:11426"/>
        <dbReference type="ChEBI" id="CHEBI:15378"/>
        <dbReference type="ChEBI" id="CHEBI:33019"/>
        <dbReference type="ChEBI" id="CHEBI:43176"/>
        <dbReference type="ChEBI" id="CHEBI:43474"/>
        <dbReference type="ChEBI" id="CHEBI:68546"/>
        <dbReference type="EC" id="2.7.4.28"/>
    </reaction>
</comment>
<evidence type="ECO:0000313" key="6">
    <source>
        <dbReference type="EMBL" id="MCL6271954.1"/>
    </source>
</evidence>
<evidence type="ECO:0000256" key="3">
    <source>
        <dbReference type="ARBA" id="ARBA00022741"/>
    </source>
</evidence>
<name>A0ABT0PKQ2_9GAMM</name>
<accession>A0ABT0PKQ2</accession>
<evidence type="ECO:0000256" key="4">
    <source>
        <dbReference type="ARBA" id="ARBA00022777"/>
    </source>
</evidence>
<dbReference type="Pfam" id="PF03618">
    <property type="entry name" value="Kinase-PPPase"/>
    <property type="match status" value="1"/>
</dbReference>
<proteinExistence type="inferred from homology"/>
<dbReference type="PANTHER" id="PTHR31756">
    <property type="entry name" value="PYRUVATE, PHOSPHATE DIKINASE REGULATORY PROTEIN 1, CHLOROPLASTIC"/>
    <property type="match status" value="1"/>
</dbReference>
<dbReference type="EC" id="2.7.4.28" evidence="5"/>